<dbReference type="GO" id="GO:0006508">
    <property type="term" value="P:proteolysis"/>
    <property type="evidence" value="ECO:0007669"/>
    <property type="project" value="UniProtKB-KW"/>
</dbReference>
<keyword evidence="9" id="KW-1185">Reference proteome</keyword>
<dbReference type="PROSITE" id="PS50208">
    <property type="entry name" value="CASPASE_P20"/>
    <property type="match status" value="1"/>
</dbReference>
<keyword evidence="4" id="KW-0378">Hydrolase</keyword>
<dbReference type="InterPro" id="IPR015917">
    <property type="entry name" value="Pept_C14A"/>
</dbReference>
<evidence type="ECO:0000256" key="2">
    <source>
        <dbReference type="ARBA" id="ARBA00022670"/>
    </source>
</evidence>
<name>A0AAD9JP63_RIDPI</name>
<dbReference type="PROSITE" id="PS01122">
    <property type="entry name" value="CASPASE_CYS"/>
    <property type="match status" value="1"/>
</dbReference>
<dbReference type="PANTHER" id="PTHR47901:SF8">
    <property type="entry name" value="CASPASE-3"/>
    <property type="match status" value="1"/>
</dbReference>
<reference evidence="8" key="1">
    <citation type="journal article" date="2023" name="Mol. Biol. Evol.">
        <title>Third-Generation Sequencing Reveals the Adaptive Role of the Epigenome in Three Deep-Sea Polychaetes.</title>
        <authorList>
            <person name="Perez M."/>
            <person name="Aroh O."/>
            <person name="Sun Y."/>
            <person name="Lan Y."/>
            <person name="Juniper S.K."/>
            <person name="Young C.R."/>
            <person name="Angers B."/>
            <person name="Qian P.Y."/>
        </authorList>
    </citation>
    <scope>NUCLEOTIDE SEQUENCE</scope>
    <source>
        <strain evidence="8">R07B-5</strain>
    </source>
</reference>
<organism evidence="8 9">
    <name type="scientific">Ridgeia piscesae</name>
    <name type="common">Tubeworm</name>
    <dbReference type="NCBI Taxonomy" id="27915"/>
    <lineage>
        <taxon>Eukaryota</taxon>
        <taxon>Metazoa</taxon>
        <taxon>Spiralia</taxon>
        <taxon>Lophotrochozoa</taxon>
        <taxon>Annelida</taxon>
        <taxon>Polychaeta</taxon>
        <taxon>Sedentaria</taxon>
        <taxon>Canalipalpata</taxon>
        <taxon>Sabellida</taxon>
        <taxon>Siboglinidae</taxon>
        <taxon>Ridgeia</taxon>
    </lineage>
</organism>
<evidence type="ECO:0000256" key="1">
    <source>
        <dbReference type="ARBA" id="ARBA00010134"/>
    </source>
</evidence>
<evidence type="ECO:0000256" key="5">
    <source>
        <dbReference type="RuleBase" id="RU003971"/>
    </source>
</evidence>
<dbReference type="InterPro" id="IPR002398">
    <property type="entry name" value="Pept_C14"/>
</dbReference>
<dbReference type="EMBL" id="JAODUO010001978">
    <property type="protein sequence ID" value="KAK2156351.1"/>
    <property type="molecule type" value="Genomic_DNA"/>
</dbReference>
<proteinExistence type="inferred from homology"/>
<feature type="domain" description="Caspase family p10" evidence="6">
    <location>
        <begin position="60"/>
        <end position="147"/>
    </location>
</feature>
<dbReference type="AlphaFoldDB" id="A0AAD9JP63"/>
<keyword evidence="2" id="KW-0645">Protease</keyword>
<dbReference type="InterPro" id="IPR029030">
    <property type="entry name" value="Caspase-like_dom_sf"/>
</dbReference>
<dbReference type="PANTHER" id="PTHR47901">
    <property type="entry name" value="CASPASE RECRUITMENT DOMAIN-CONTAINING PROTEIN 18"/>
    <property type="match status" value="1"/>
</dbReference>
<evidence type="ECO:0000256" key="4">
    <source>
        <dbReference type="ARBA" id="ARBA00022801"/>
    </source>
</evidence>
<evidence type="ECO:0000259" key="6">
    <source>
        <dbReference type="PROSITE" id="PS50207"/>
    </source>
</evidence>
<dbReference type="SUPFAM" id="SSF52129">
    <property type="entry name" value="Caspase-like"/>
    <property type="match status" value="1"/>
</dbReference>
<dbReference type="InterPro" id="IPR001309">
    <property type="entry name" value="Pept_C14_p20"/>
</dbReference>
<dbReference type="Gene3D" id="3.40.50.1460">
    <property type="match status" value="1"/>
</dbReference>
<dbReference type="InterPro" id="IPR002138">
    <property type="entry name" value="Pept_C14_p10"/>
</dbReference>
<protein>
    <submittedName>
        <fullName evidence="8">Uncharacterized protein</fullName>
    </submittedName>
</protein>
<comment type="caution">
    <text evidence="8">The sequence shown here is derived from an EMBL/GenBank/DDBJ whole genome shotgun (WGS) entry which is preliminary data.</text>
</comment>
<accession>A0AAD9JP63</accession>
<dbReference type="SMART" id="SM00115">
    <property type="entry name" value="CASc"/>
    <property type="match status" value="1"/>
</dbReference>
<evidence type="ECO:0000259" key="7">
    <source>
        <dbReference type="PROSITE" id="PS50208"/>
    </source>
</evidence>
<dbReference type="PROSITE" id="PS50207">
    <property type="entry name" value="CASPASE_P10"/>
    <property type="match status" value="1"/>
</dbReference>
<dbReference type="InterPro" id="IPR033139">
    <property type="entry name" value="Caspase_cys_AS"/>
</dbReference>
<feature type="domain" description="Caspase family p20" evidence="7">
    <location>
        <begin position="1"/>
        <end position="26"/>
    </location>
</feature>
<comment type="similarity">
    <text evidence="1 5">Belongs to the peptidase C14A family.</text>
</comment>
<dbReference type="Pfam" id="PF00656">
    <property type="entry name" value="Peptidase_C14"/>
    <property type="match status" value="1"/>
</dbReference>
<sequence>MFDGGSCPQLSKKPKIFFFQACQGKTETKGVSVDDTDSVMECGLNKLSVVDSPNAKPLPTDETVHEKNDTIVAYSTVPGYIAMRHKYEGSWFINDLVDTFSEHACNNDILQLLVKVNDKVSRRRTKDGILQAIQTVQSLRKSLYFFPGYAVNR</sequence>
<evidence type="ECO:0000256" key="3">
    <source>
        <dbReference type="ARBA" id="ARBA00022703"/>
    </source>
</evidence>
<gene>
    <name evidence="8" type="ORF">NP493_1981g00017</name>
</gene>
<dbReference type="GO" id="GO:0004197">
    <property type="term" value="F:cysteine-type endopeptidase activity"/>
    <property type="evidence" value="ECO:0007669"/>
    <property type="project" value="InterPro"/>
</dbReference>
<dbReference type="InterPro" id="IPR011600">
    <property type="entry name" value="Pept_C14_caspase"/>
</dbReference>
<dbReference type="GO" id="GO:0006915">
    <property type="term" value="P:apoptotic process"/>
    <property type="evidence" value="ECO:0007669"/>
    <property type="project" value="UniProtKB-KW"/>
</dbReference>
<dbReference type="Proteomes" id="UP001209878">
    <property type="component" value="Unassembled WGS sequence"/>
</dbReference>
<keyword evidence="3" id="KW-0053">Apoptosis</keyword>
<evidence type="ECO:0000313" key="8">
    <source>
        <dbReference type="EMBL" id="KAK2156351.1"/>
    </source>
</evidence>
<dbReference type="PRINTS" id="PR00376">
    <property type="entry name" value="IL1BCENZYME"/>
</dbReference>
<evidence type="ECO:0000313" key="9">
    <source>
        <dbReference type="Proteomes" id="UP001209878"/>
    </source>
</evidence>